<protein>
    <submittedName>
        <fullName evidence="1">Late control protein</fullName>
    </submittedName>
</protein>
<reference evidence="1 2" key="1">
    <citation type="submission" date="2019-08" db="EMBL/GenBank/DDBJ databases">
        <title>Bacillus genomes from the desert of Cuatro Cienegas, Coahuila.</title>
        <authorList>
            <person name="Olmedo-Alvarez G."/>
        </authorList>
    </citation>
    <scope>NUCLEOTIDE SEQUENCE [LARGE SCALE GENOMIC DNA]</scope>
    <source>
        <strain evidence="1 2">CH37_1T</strain>
    </source>
</reference>
<organism evidence="1 2">
    <name type="scientific">Bacillus infantis</name>
    <dbReference type="NCBI Taxonomy" id="324767"/>
    <lineage>
        <taxon>Bacteria</taxon>
        <taxon>Bacillati</taxon>
        <taxon>Bacillota</taxon>
        <taxon>Bacilli</taxon>
        <taxon>Bacillales</taxon>
        <taxon>Bacillaceae</taxon>
        <taxon>Bacillus</taxon>
    </lineage>
</organism>
<evidence type="ECO:0000313" key="2">
    <source>
        <dbReference type="Proteomes" id="UP000323732"/>
    </source>
</evidence>
<dbReference type="Pfam" id="PF05954">
    <property type="entry name" value="Phage_GPD"/>
    <property type="match status" value="1"/>
</dbReference>
<comment type="caution">
    <text evidence="1">The sequence shown here is derived from an EMBL/GenBank/DDBJ whole genome shotgun (WGS) entry which is preliminary data.</text>
</comment>
<gene>
    <name evidence="1" type="ORF">FZD47_02490</name>
</gene>
<name>A0A5D4SSM4_9BACI</name>
<dbReference type="AlphaFoldDB" id="A0A5D4SSM4"/>
<accession>A0A5D4SSM4</accession>
<proteinExistence type="predicted"/>
<dbReference type="EMBL" id="VTES01000001">
    <property type="protein sequence ID" value="TYS66375.1"/>
    <property type="molecule type" value="Genomic_DNA"/>
</dbReference>
<sequence length="351" mass="40401">MIHCRLGREEQKMLARRSELKILYKGIDISKEVQDDLKAFTYTDNASGAADDISITLKDNHKKWMNSWFPNKGDIIQADILTHNWRKDGEKKKLPCGLFMVDDPGYSGRPRTLTIKAISVPVNGNFMTTKRSKVWKKISMKQIASEIAKRYNLKLFFESPDNPVFDKKEQTETADAAFLDELCKTEGLAFKASDQKLVIFDEATYEKRKSVAEFHEEDSTLTSYNFNTTFTQTAYAGCKVSYYDAKARKKIDYLFSLKEIDIEKDKVYKLNARVKTEAEARRLAQKTLRKLNKREFQGQLEMMGDTRIYAGCCIDLKGFGVFSGKWYVEKATHSLSGYTTSLEIRRVLEGY</sequence>
<evidence type="ECO:0000313" key="1">
    <source>
        <dbReference type="EMBL" id="TYS66375.1"/>
    </source>
</evidence>
<dbReference type="SUPFAM" id="SSF69279">
    <property type="entry name" value="Phage tail proteins"/>
    <property type="match status" value="1"/>
</dbReference>
<dbReference type="Proteomes" id="UP000323732">
    <property type="component" value="Unassembled WGS sequence"/>
</dbReference>